<evidence type="ECO:0000256" key="6">
    <source>
        <dbReference type="ARBA" id="ARBA00022737"/>
    </source>
</evidence>
<dbReference type="EMBL" id="PFFQ01000042">
    <property type="protein sequence ID" value="PIW15887.1"/>
    <property type="molecule type" value="Genomic_DNA"/>
</dbReference>
<dbReference type="InterPro" id="IPR029489">
    <property type="entry name" value="OGT/SEC/SPY_C"/>
</dbReference>
<proteinExistence type="inferred from homology"/>
<evidence type="ECO:0000256" key="7">
    <source>
        <dbReference type="ARBA" id="ARBA00022803"/>
    </source>
</evidence>
<evidence type="ECO:0000313" key="11">
    <source>
        <dbReference type="Proteomes" id="UP000231019"/>
    </source>
</evidence>
<evidence type="ECO:0000256" key="8">
    <source>
        <dbReference type="PROSITE-ProRule" id="PRU00339"/>
    </source>
</evidence>
<dbReference type="Gene3D" id="1.25.40.10">
    <property type="entry name" value="Tetratricopeptide repeat domain"/>
    <property type="match status" value="1"/>
</dbReference>
<evidence type="ECO:0000256" key="1">
    <source>
        <dbReference type="ARBA" id="ARBA00004922"/>
    </source>
</evidence>
<name>A0A2M7G283_9BACT</name>
<gene>
    <name evidence="10" type="ORF">COW36_15570</name>
</gene>
<accession>A0A2M7G283</accession>
<evidence type="ECO:0000259" key="9">
    <source>
        <dbReference type="Pfam" id="PF13844"/>
    </source>
</evidence>
<dbReference type="AlphaFoldDB" id="A0A2M7G283"/>
<protein>
    <recommendedName>
        <fullName evidence="3">protein O-GlcNAc transferase</fullName>
        <ecNumber evidence="3">2.4.1.255</ecNumber>
    </recommendedName>
</protein>
<dbReference type="Gene3D" id="3.40.50.11380">
    <property type="match status" value="1"/>
</dbReference>
<dbReference type="Gene3D" id="3.40.50.2000">
    <property type="entry name" value="Glycogen Phosphorylase B"/>
    <property type="match status" value="1"/>
</dbReference>
<comment type="pathway">
    <text evidence="1">Protein modification; protein glycosylation.</text>
</comment>
<dbReference type="SUPFAM" id="SSF53756">
    <property type="entry name" value="UDP-Glycosyltransferase/glycogen phosphorylase"/>
    <property type="match status" value="1"/>
</dbReference>
<dbReference type="EC" id="2.4.1.255" evidence="3"/>
<comment type="caution">
    <text evidence="10">The sequence shown here is derived from an EMBL/GenBank/DDBJ whole genome shotgun (WGS) entry which is preliminary data.</text>
</comment>
<feature type="repeat" description="TPR" evidence="8">
    <location>
        <begin position="41"/>
        <end position="74"/>
    </location>
</feature>
<keyword evidence="4" id="KW-0328">Glycosyltransferase</keyword>
<dbReference type="SMART" id="SM00028">
    <property type="entry name" value="TPR"/>
    <property type="match status" value="3"/>
</dbReference>
<comment type="similarity">
    <text evidence="2">Belongs to the glycosyltransferase 41 family. O-GlcNAc transferase subfamily.</text>
</comment>
<evidence type="ECO:0000256" key="3">
    <source>
        <dbReference type="ARBA" id="ARBA00011970"/>
    </source>
</evidence>
<dbReference type="InterPro" id="IPR011990">
    <property type="entry name" value="TPR-like_helical_dom_sf"/>
</dbReference>
<evidence type="ECO:0000256" key="4">
    <source>
        <dbReference type="ARBA" id="ARBA00022676"/>
    </source>
</evidence>
<keyword evidence="6" id="KW-0677">Repeat</keyword>
<evidence type="ECO:0000256" key="2">
    <source>
        <dbReference type="ARBA" id="ARBA00005386"/>
    </source>
</evidence>
<dbReference type="Pfam" id="PF13844">
    <property type="entry name" value="Glyco_transf_41"/>
    <property type="match status" value="2"/>
</dbReference>
<sequence length="555" mass="62399">MPTKTSSQTLLQQGLELARNGQITEAQVCFEKILATLPNDGGAWHNLGLCQLQLNHTEKAKASFEAAIQYLPKAPHSHLQLGLLAQNQQAFETALVHYHLAWEQMPGLWAACENGCNLLLECGDSDAAIEWLEEAVQLPECPEHPWRLLCFYLLASDHEPARLEAACKGWEARFMRPLYPAEPRWKNLPDPNRKLKIGYLSADFSLHSATNTYSALFEFADRQNFELHAFYTRDIETSSTEWFRQGVDSWHAVHDLGPEALAEKIRAHEIDILVDLSGITGDDLRVLALRPAPLQLTGLGFGATTGLSCMQGRFTDRFLNPPEAPGWNSEPLIYLKQVFHWFPNALHQKAQLQPPPCLSQKTLTLGCGNNPFKYSQATLSTWARILQEMPNAHLKLKFTGLEQAPVQEALRKRLHSCGIPVEKVSLLGHSSLWEHLQFYQTLDLALDPFPYNGGVTTCEALWMGVPVISLEGGTRAGASILKTLGLKHWLAQTPDEYVMKVRALLLDASALSHWRSLLRNRLLKSSICDGPGFTRDLEKSYRQLWQTWCLNQVSD</sequence>
<reference evidence="10 11" key="1">
    <citation type="submission" date="2017-09" db="EMBL/GenBank/DDBJ databases">
        <title>Depth-based differentiation of microbial function through sediment-hosted aquifers and enrichment of novel symbionts in the deep terrestrial subsurface.</title>
        <authorList>
            <person name="Probst A.J."/>
            <person name="Ladd B."/>
            <person name="Jarett J.K."/>
            <person name="Geller-Mcgrath D.E."/>
            <person name="Sieber C.M."/>
            <person name="Emerson J.B."/>
            <person name="Anantharaman K."/>
            <person name="Thomas B.C."/>
            <person name="Malmstrom R."/>
            <person name="Stieglmeier M."/>
            <person name="Klingl A."/>
            <person name="Woyke T."/>
            <person name="Ryan C.M."/>
            <person name="Banfield J.F."/>
        </authorList>
    </citation>
    <scope>NUCLEOTIDE SEQUENCE [LARGE SCALE GENOMIC DNA]</scope>
    <source>
        <strain evidence="10">CG17_big_fil_post_rev_8_21_14_2_50_48_46</strain>
    </source>
</reference>
<dbReference type="InterPro" id="IPR019734">
    <property type="entry name" value="TPR_rpt"/>
</dbReference>
<feature type="domain" description="O-GlcNAc transferase C-terminal" evidence="9">
    <location>
        <begin position="369"/>
        <end position="535"/>
    </location>
</feature>
<keyword evidence="7 8" id="KW-0802">TPR repeat</keyword>
<dbReference type="PANTHER" id="PTHR44835:SF1">
    <property type="entry name" value="PROTEIN O-GLCNAC TRANSFERASE"/>
    <property type="match status" value="1"/>
</dbReference>
<feature type="domain" description="O-GlcNAc transferase C-terminal" evidence="9">
    <location>
        <begin position="187"/>
        <end position="339"/>
    </location>
</feature>
<keyword evidence="5" id="KW-0808">Transferase</keyword>
<dbReference type="PANTHER" id="PTHR44835">
    <property type="entry name" value="UDP-N-ACETYLGLUCOSAMINE--PEPTIDE N-ACETYLGLUCOSAMINYLTRANSFERASE SPINDLY-RELATED"/>
    <property type="match status" value="1"/>
</dbReference>
<evidence type="ECO:0000256" key="5">
    <source>
        <dbReference type="ARBA" id="ARBA00022679"/>
    </source>
</evidence>
<organism evidence="10 11">
    <name type="scientific">bacterium (Candidatus Blackallbacteria) CG17_big_fil_post_rev_8_21_14_2_50_48_46</name>
    <dbReference type="NCBI Taxonomy" id="2014261"/>
    <lineage>
        <taxon>Bacteria</taxon>
        <taxon>Candidatus Blackallbacteria</taxon>
    </lineage>
</organism>
<dbReference type="Proteomes" id="UP000231019">
    <property type="component" value="Unassembled WGS sequence"/>
</dbReference>
<dbReference type="InterPro" id="IPR051939">
    <property type="entry name" value="Glycosyltr_41/O-GlcNAc_trsf"/>
</dbReference>
<dbReference type="GO" id="GO:0097363">
    <property type="term" value="F:protein O-acetylglucosaminyltransferase activity"/>
    <property type="evidence" value="ECO:0007669"/>
    <property type="project" value="UniProtKB-EC"/>
</dbReference>
<dbReference type="SUPFAM" id="SSF48452">
    <property type="entry name" value="TPR-like"/>
    <property type="match status" value="1"/>
</dbReference>
<dbReference type="PROSITE" id="PS50005">
    <property type="entry name" value="TPR"/>
    <property type="match status" value="1"/>
</dbReference>
<dbReference type="Pfam" id="PF13181">
    <property type="entry name" value="TPR_8"/>
    <property type="match status" value="1"/>
</dbReference>
<evidence type="ECO:0000313" key="10">
    <source>
        <dbReference type="EMBL" id="PIW15887.1"/>
    </source>
</evidence>